<dbReference type="EMBL" id="QTSX02000721">
    <property type="protein sequence ID" value="KAJ9086411.1"/>
    <property type="molecule type" value="Genomic_DNA"/>
</dbReference>
<protein>
    <submittedName>
        <fullName evidence="1">Uncharacterized protein</fullName>
    </submittedName>
</protein>
<reference evidence="1" key="1">
    <citation type="submission" date="2022-04" db="EMBL/GenBank/DDBJ databases">
        <title>Genome of the entomopathogenic fungus Entomophthora muscae.</title>
        <authorList>
            <person name="Elya C."/>
            <person name="Lovett B.R."/>
            <person name="Lee E."/>
            <person name="Macias A.M."/>
            <person name="Hajek A.E."/>
            <person name="De Bivort B.L."/>
            <person name="Kasson M.T."/>
            <person name="De Fine Licht H.H."/>
            <person name="Stajich J.E."/>
        </authorList>
    </citation>
    <scope>NUCLEOTIDE SEQUENCE</scope>
    <source>
        <strain evidence="1">Berkeley</strain>
    </source>
</reference>
<name>A0ACC2UIT8_9FUNG</name>
<organism evidence="1 2">
    <name type="scientific">Entomophthora muscae</name>
    <dbReference type="NCBI Taxonomy" id="34485"/>
    <lineage>
        <taxon>Eukaryota</taxon>
        <taxon>Fungi</taxon>
        <taxon>Fungi incertae sedis</taxon>
        <taxon>Zoopagomycota</taxon>
        <taxon>Entomophthoromycotina</taxon>
        <taxon>Entomophthoromycetes</taxon>
        <taxon>Entomophthorales</taxon>
        <taxon>Entomophthoraceae</taxon>
        <taxon>Entomophthora</taxon>
    </lineage>
</organism>
<proteinExistence type="predicted"/>
<feature type="non-terminal residue" evidence="1">
    <location>
        <position position="1"/>
    </location>
</feature>
<gene>
    <name evidence="1" type="ORF">DSO57_1004470</name>
</gene>
<keyword evidence="2" id="KW-1185">Reference proteome</keyword>
<comment type="caution">
    <text evidence="1">The sequence shown here is derived from an EMBL/GenBank/DDBJ whole genome shotgun (WGS) entry which is preliminary data.</text>
</comment>
<accession>A0ACC2UIT8</accession>
<sequence>EARSIHTHSAEKGMIPCLGKWCTPQLLLKLRFIDSSWIFWQVDAVIVSLSTLVSLGCRDEK</sequence>
<dbReference type="Proteomes" id="UP001165960">
    <property type="component" value="Unassembled WGS sequence"/>
</dbReference>
<evidence type="ECO:0000313" key="2">
    <source>
        <dbReference type="Proteomes" id="UP001165960"/>
    </source>
</evidence>
<evidence type="ECO:0000313" key="1">
    <source>
        <dbReference type="EMBL" id="KAJ9086411.1"/>
    </source>
</evidence>